<keyword evidence="3" id="KW-1185">Reference proteome</keyword>
<dbReference type="InterPro" id="IPR029034">
    <property type="entry name" value="Cystine-knot_cytokine"/>
</dbReference>
<evidence type="ECO:0000313" key="3">
    <source>
        <dbReference type="Proteomes" id="UP001054945"/>
    </source>
</evidence>
<dbReference type="GO" id="GO:0007186">
    <property type="term" value="P:G protein-coupled receptor signaling pathway"/>
    <property type="evidence" value="ECO:0007669"/>
    <property type="project" value="TreeGrafter"/>
</dbReference>
<dbReference type="Proteomes" id="UP001054945">
    <property type="component" value="Unassembled WGS sequence"/>
</dbReference>
<dbReference type="Gene3D" id="2.10.90.10">
    <property type="entry name" value="Cystine-knot cytokines"/>
    <property type="match status" value="1"/>
</dbReference>
<feature type="region of interest" description="Disordered" evidence="1">
    <location>
        <begin position="218"/>
        <end position="238"/>
    </location>
</feature>
<dbReference type="AlphaFoldDB" id="A0AAV4XK20"/>
<dbReference type="EMBL" id="BPLR01000522">
    <property type="protein sequence ID" value="GIY95442.1"/>
    <property type="molecule type" value="Genomic_DNA"/>
</dbReference>
<dbReference type="GO" id="GO:0005179">
    <property type="term" value="F:hormone activity"/>
    <property type="evidence" value="ECO:0007669"/>
    <property type="project" value="InterPro"/>
</dbReference>
<organism evidence="2 3">
    <name type="scientific">Caerostris extrusa</name>
    <name type="common">Bark spider</name>
    <name type="synonym">Caerostris bankana</name>
    <dbReference type="NCBI Taxonomy" id="172846"/>
    <lineage>
        <taxon>Eukaryota</taxon>
        <taxon>Metazoa</taxon>
        <taxon>Ecdysozoa</taxon>
        <taxon>Arthropoda</taxon>
        <taxon>Chelicerata</taxon>
        <taxon>Arachnida</taxon>
        <taxon>Araneae</taxon>
        <taxon>Araneomorphae</taxon>
        <taxon>Entelegynae</taxon>
        <taxon>Araneoidea</taxon>
        <taxon>Araneidae</taxon>
        <taxon>Caerostris</taxon>
    </lineage>
</organism>
<dbReference type="GO" id="GO:0005615">
    <property type="term" value="C:extracellular space"/>
    <property type="evidence" value="ECO:0007669"/>
    <property type="project" value="TreeGrafter"/>
</dbReference>
<dbReference type="GO" id="GO:0005737">
    <property type="term" value="C:cytoplasm"/>
    <property type="evidence" value="ECO:0007669"/>
    <property type="project" value="TreeGrafter"/>
</dbReference>
<feature type="compositionally biased region" description="Basic and acidic residues" evidence="1">
    <location>
        <begin position="27"/>
        <end position="41"/>
    </location>
</feature>
<dbReference type="SUPFAM" id="SSF57501">
    <property type="entry name" value="Cystine-knot cytokines"/>
    <property type="match status" value="1"/>
</dbReference>
<dbReference type="CDD" id="cd00069">
    <property type="entry name" value="GHB_like"/>
    <property type="match status" value="1"/>
</dbReference>
<evidence type="ECO:0000256" key="1">
    <source>
        <dbReference type="SAM" id="MobiDB-lite"/>
    </source>
</evidence>
<proteinExistence type="predicted"/>
<dbReference type="PANTHER" id="PTHR11515">
    <property type="entry name" value="GLYCOPROTEIN HORMONE BETA CHAIN"/>
    <property type="match status" value="1"/>
</dbReference>
<dbReference type="PANTHER" id="PTHR11515:SF13">
    <property type="entry name" value="GLYCOPROTEIN HORMONE BETA 5, ISOFORM A"/>
    <property type="match status" value="1"/>
</dbReference>
<protein>
    <submittedName>
        <fullName evidence="2">Thyrostimulin beta-5 subunit</fullName>
    </submittedName>
</protein>
<reference evidence="2 3" key="1">
    <citation type="submission" date="2021-06" db="EMBL/GenBank/DDBJ databases">
        <title>Caerostris extrusa draft genome.</title>
        <authorList>
            <person name="Kono N."/>
            <person name="Arakawa K."/>
        </authorList>
    </citation>
    <scope>NUCLEOTIDE SEQUENCE [LARGE SCALE GENOMIC DNA]</scope>
</reference>
<sequence length="238" mass="27097">MYLRHLVGVARQMRQRQFSIGEAQNETPRRDSTISEERPKDTASQVVTQLMKLLTKPFICKQELDNDFLREYPPSNMLIIQALGVVLLVASVSMKAAVPAIPENTLDCHRREFTYKASQTDENGLRCWGVVTAMSCWGRCDTGEIGDWRFPFKRPFHPVCMHESRELRTTLLRNCDPDADLRIAEYEYYEAVSCACFVCDSSSTSCQGMPTIEESQRKGFNTIGGTKRGQRQPVTRAE</sequence>
<feature type="region of interest" description="Disordered" evidence="1">
    <location>
        <begin position="18"/>
        <end position="41"/>
    </location>
</feature>
<dbReference type="InterPro" id="IPR001545">
    <property type="entry name" value="Gonadotropin_bsu"/>
</dbReference>
<evidence type="ECO:0000313" key="2">
    <source>
        <dbReference type="EMBL" id="GIY95442.1"/>
    </source>
</evidence>
<comment type="caution">
    <text evidence="2">The sequence shown here is derived from an EMBL/GenBank/DDBJ whole genome shotgun (WGS) entry which is preliminary data.</text>
</comment>
<name>A0AAV4XK20_CAEEX</name>
<gene>
    <name evidence="2" type="ORF">CEXT_602661</name>
</gene>
<accession>A0AAV4XK20</accession>